<proteinExistence type="predicted"/>
<name>A0A1B0B885_9MUSC</name>
<dbReference type="VEuPathDB" id="VectorBase:GPPI022048"/>
<accession>A0A1B0B885</accession>
<dbReference type="AlphaFoldDB" id="A0A1B0B885"/>
<evidence type="ECO:0000313" key="2">
    <source>
        <dbReference type="Proteomes" id="UP000092460"/>
    </source>
</evidence>
<evidence type="ECO:0000313" key="1">
    <source>
        <dbReference type="EnsemblMetazoa" id="GPPI022048-PA"/>
    </source>
</evidence>
<reference evidence="1" key="2">
    <citation type="submission" date="2020-05" db="UniProtKB">
        <authorList>
            <consortium name="EnsemblMetazoa"/>
        </authorList>
    </citation>
    <scope>IDENTIFICATION</scope>
    <source>
        <strain evidence="1">IAEA</strain>
    </source>
</reference>
<dbReference type="EnsemblMetazoa" id="GPPI022048-RA">
    <property type="protein sequence ID" value="GPPI022048-PA"/>
    <property type="gene ID" value="GPPI022048"/>
</dbReference>
<sequence>NKTIKSSNEFGGNDPLEDWAAKTFCHTTADDVNQKAIDSIDDYHKRFNNTCVFATALAILSRDRFCVILVALKCNLKNA</sequence>
<dbReference type="Proteomes" id="UP000092460">
    <property type="component" value="Unassembled WGS sequence"/>
</dbReference>
<organism evidence="1 2">
    <name type="scientific">Glossina palpalis gambiensis</name>
    <dbReference type="NCBI Taxonomy" id="67801"/>
    <lineage>
        <taxon>Eukaryota</taxon>
        <taxon>Metazoa</taxon>
        <taxon>Ecdysozoa</taxon>
        <taxon>Arthropoda</taxon>
        <taxon>Hexapoda</taxon>
        <taxon>Insecta</taxon>
        <taxon>Pterygota</taxon>
        <taxon>Neoptera</taxon>
        <taxon>Endopterygota</taxon>
        <taxon>Diptera</taxon>
        <taxon>Brachycera</taxon>
        <taxon>Muscomorpha</taxon>
        <taxon>Hippoboscoidea</taxon>
        <taxon>Glossinidae</taxon>
        <taxon>Glossina</taxon>
    </lineage>
</organism>
<protein>
    <submittedName>
        <fullName evidence="1">Uncharacterized protein</fullName>
    </submittedName>
</protein>
<keyword evidence="2" id="KW-1185">Reference proteome</keyword>
<reference evidence="2" key="1">
    <citation type="submission" date="2015-01" db="EMBL/GenBank/DDBJ databases">
        <authorList>
            <person name="Aksoy S."/>
            <person name="Warren W."/>
            <person name="Wilson R.K."/>
        </authorList>
    </citation>
    <scope>NUCLEOTIDE SEQUENCE [LARGE SCALE GENOMIC DNA]</scope>
    <source>
        <strain evidence="2">IAEA</strain>
    </source>
</reference>
<dbReference type="EMBL" id="JXJN01009875">
    <property type="status" value="NOT_ANNOTATED_CDS"/>
    <property type="molecule type" value="Genomic_DNA"/>
</dbReference>